<accession>A0ABX0IU62</accession>
<gene>
    <name evidence="1" type="ORF">FIA58_008070</name>
</gene>
<organism evidence="1 2">
    <name type="scientific">Flavobacterium jejuense</name>
    <dbReference type="NCBI Taxonomy" id="1544455"/>
    <lineage>
        <taxon>Bacteria</taxon>
        <taxon>Pseudomonadati</taxon>
        <taxon>Bacteroidota</taxon>
        <taxon>Flavobacteriia</taxon>
        <taxon>Flavobacteriales</taxon>
        <taxon>Flavobacteriaceae</taxon>
        <taxon>Flavobacterium</taxon>
    </lineage>
</organism>
<evidence type="ECO:0000313" key="2">
    <source>
        <dbReference type="Proteomes" id="UP000817854"/>
    </source>
</evidence>
<dbReference type="Proteomes" id="UP000817854">
    <property type="component" value="Unassembled WGS sequence"/>
</dbReference>
<evidence type="ECO:0008006" key="3">
    <source>
        <dbReference type="Google" id="ProtNLM"/>
    </source>
</evidence>
<dbReference type="EMBL" id="VEVQ02000004">
    <property type="protein sequence ID" value="NHN25631.1"/>
    <property type="molecule type" value="Genomic_DNA"/>
</dbReference>
<keyword evidence="2" id="KW-1185">Reference proteome</keyword>
<dbReference type="RefSeq" id="WP_140961969.1">
    <property type="nucleotide sequence ID" value="NZ_VEVQ02000004.1"/>
</dbReference>
<sequence>MRKGAFIFILSLFFINCLEKTKVVEKTYEELEAEVLSDVLPDVIKDYYKKQPIIPPPPFETNSKTFSKKQLDSINTTNTNNWKILNSQISKARDSFIKLIPKHKKATFGIVDSLWSITLEKIKGTENYFFPLCDSLNTRVIYSSDFLTCSVNIKTIPKDSIFEGEIRNNPNLRVIGLSRVLIDKPKENAYFEVFQYNDLKKVSCYYLEEKNKWIVKEIVEYD</sequence>
<reference evidence="1 2" key="2">
    <citation type="submission" date="2019-05" db="EMBL/GenBank/DDBJ databases">
        <authorList>
            <person name="Lianzixin W."/>
        </authorList>
    </citation>
    <scope>NUCLEOTIDE SEQUENCE [LARGE SCALE GENOMIC DNA]</scope>
    <source>
        <strain evidence="1 2">EC11</strain>
    </source>
</reference>
<proteinExistence type="predicted"/>
<name>A0ABX0IU62_9FLAO</name>
<reference evidence="2" key="1">
    <citation type="submission" date="2019-05" db="EMBL/GenBank/DDBJ databases">
        <title>Flavobacterium profundi sp. nov., isolated from a deep-sea seamount.</title>
        <authorList>
            <person name="Zhang D.-C."/>
        </authorList>
    </citation>
    <scope>NUCLEOTIDE SEQUENCE [LARGE SCALE GENOMIC DNA]</scope>
    <source>
        <strain evidence="2">EC11</strain>
    </source>
</reference>
<reference evidence="1 2" key="3">
    <citation type="submission" date="2020-02" db="EMBL/GenBank/DDBJ databases">
        <title>Flavobacterium profundi sp. nov., isolated from a deep-sea seamount.</title>
        <authorList>
            <person name="Zhang D.-C."/>
        </authorList>
    </citation>
    <scope>NUCLEOTIDE SEQUENCE [LARGE SCALE GENOMIC DNA]</scope>
    <source>
        <strain evidence="1 2">EC11</strain>
    </source>
</reference>
<comment type="caution">
    <text evidence="1">The sequence shown here is derived from an EMBL/GenBank/DDBJ whole genome shotgun (WGS) entry which is preliminary data.</text>
</comment>
<evidence type="ECO:0000313" key="1">
    <source>
        <dbReference type="EMBL" id="NHN25631.1"/>
    </source>
</evidence>
<protein>
    <recommendedName>
        <fullName evidence="3">Lipoprotein</fullName>
    </recommendedName>
</protein>